<gene>
    <name evidence="4" type="ordered locus">Tmar_0048</name>
</gene>
<dbReference type="InterPro" id="IPR010090">
    <property type="entry name" value="Phage_tape_meas"/>
</dbReference>
<dbReference type="RefSeq" id="WP_013494479.1">
    <property type="nucleotide sequence ID" value="NC_014831.1"/>
</dbReference>
<dbReference type="Pfam" id="PF10145">
    <property type="entry name" value="PhageMin_Tail"/>
    <property type="match status" value="1"/>
</dbReference>
<dbReference type="NCBIfam" id="TIGR01760">
    <property type="entry name" value="tape_meas_TP901"/>
    <property type="match status" value="1"/>
</dbReference>
<dbReference type="EMBL" id="CP002344">
    <property type="protein sequence ID" value="ADU50173.1"/>
    <property type="molecule type" value="Genomic_DNA"/>
</dbReference>
<evidence type="ECO:0000313" key="5">
    <source>
        <dbReference type="Proteomes" id="UP000008915"/>
    </source>
</evidence>
<keyword evidence="2" id="KW-0472">Membrane</keyword>
<dbReference type="OrthoDB" id="1677957at2"/>
<feature type="transmembrane region" description="Helical" evidence="2">
    <location>
        <begin position="426"/>
        <end position="456"/>
    </location>
</feature>
<protein>
    <submittedName>
        <fullName evidence="4">Phage tail tape measure protein, TP901 family</fullName>
    </submittedName>
</protein>
<keyword evidence="5" id="KW-1185">Reference proteome</keyword>
<evidence type="ECO:0000259" key="3">
    <source>
        <dbReference type="Pfam" id="PF10145"/>
    </source>
</evidence>
<organism evidence="4 5">
    <name type="scientific">Thermaerobacter marianensis (strain ATCC 700841 / DSM 12885 / JCM 10246 / 7p75a)</name>
    <dbReference type="NCBI Taxonomy" id="644966"/>
    <lineage>
        <taxon>Bacteria</taxon>
        <taxon>Bacillati</taxon>
        <taxon>Bacillota</taxon>
        <taxon>Clostridia</taxon>
        <taxon>Eubacteriales</taxon>
        <taxon>Clostridiales Family XVII. Incertae Sedis</taxon>
        <taxon>Thermaerobacter</taxon>
    </lineage>
</organism>
<feature type="transmembrane region" description="Helical" evidence="2">
    <location>
        <begin position="393"/>
        <end position="414"/>
    </location>
</feature>
<sequence length="1048" mass="108758">MALSAVLGEALVPIRAQFDALERDLKQARQKVEANLGKAMRDVGKSLRSTGQTLSTYVTLPIMGAAGAAVKLAGDFEYAMNVLQSVSGATSTELAKMRQLAVELGNDVALPGTSAIDAAEAMTELVKAGLSVEQTMKAARGVLVLSAAAEVSNAEAAEITANALNAFRLSGDKATYVADLLANAANAASGEIIDMAYGLRQSAAVSAMAGQDIADVVTALSLMANAGIQGSDAGTSLKQMFLSLINPTDKAKKLMKELGIELFTSSGQLKPLPQLIEEFRGALSKLTPAQRNQALATIFGSDAIRAANIVLMASADEWNNMRAAVTRAGGAQDVAAAKMKGFRGALEAFRSTLETLGITLGEKILPHVTAFLQTLTKLVNWFGELPGPVQTTILALAGVAAIVGPLLVGLGAVVSAIGTLMTVGPAVAAALGSVVTVAGPVVLAVMGAAAALYVLFRAGKAVWPKLAAAAKKAGPAIAGAMDQANKALGRLGQELRSMLGRAVDWVVRTAGQIGSGIERAGQAVADALGRAGDAVTAFVRRGVAQLQTFLVRVASWANGIVSNATSAMARFGSVVASAMSRALSTVSGFVSLATSRLQAIVRYVASWGSSIAARAASAMSAFASAVRSGINRAVSFFGDLGNRALSAVRGALGRMVSIGRNLAEGLWSGISKMGGWLKNKILGWAKSVIPDPLERFFGIRSPSRLMARYGKFIAQGLVKGLTGSASEIKRAAEQTARLMRDAFGGAREKRLLAMLSANTARLQKLAAQRDAIAKQIAEAHKMAADVASKALEYASIGNLNLGVEGPVTANSVIQSLSDRLRQMRAFASNLRILGGMGLSKDLLRQLIDMGVDQGGAYAAALVAGGRSAVAQINKLQRQINAAAQVLGQVAADIMYDAGMLAAKGFLAGLQEQKKDIEAAMRRIAQSVQATLRSELRMRSPSRVMMDLGRNIVRGLVAGMERQAVLVAAAASYLSSQAASAVAASALPPVSVVHADMQEAAIMGAGKPITILVPVYLNGRQIARASATYVDEELAARQRRVSRARGEVY</sequence>
<reference evidence="4 5" key="1">
    <citation type="journal article" date="2010" name="Stand. Genomic Sci.">
        <title>Complete genome sequence of Thermaerobacter marianensis type strain (7p75a).</title>
        <authorList>
            <person name="Han C."/>
            <person name="Gu W."/>
            <person name="Zhang X."/>
            <person name="Lapidus A."/>
            <person name="Nolan M."/>
            <person name="Copeland A."/>
            <person name="Lucas S."/>
            <person name="Del Rio T.G."/>
            <person name="Tice H."/>
            <person name="Cheng J.F."/>
            <person name="Tapia R."/>
            <person name="Goodwin L."/>
            <person name="Pitluck S."/>
            <person name="Pagani I."/>
            <person name="Ivanova N."/>
            <person name="Mavromatis K."/>
            <person name="Mikhailova N."/>
            <person name="Pati A."/>
            <person name="Chen A."/>
            <person name="Palaniappan K."/>
            <person name="Land M."/>
            <person name="Hauser L."/>
            <person name="Chang Y.J."/>
            <person name="Jeffries C.D."/>
            <person name="Schneider S."/>
            <person name="Rohde M."/>
            <person name="Goker M."/>
            <person name="Pukall R."/>
            <person name="Woyke T."/>
            <person name="Bristow J."/>
            <person name="Eisen J.A."/>
            <person name="Markowitz V."/>
            <person name="Hugenholtz P."/>
            <person name="Kyrpides N.C."/>
            <person name="Klenk H.P."/>
            <person name="Detter J.C."/>
        </authorList>
    </citation>
    <scope>NUCLEOTIDE SEQUENCE [LARGE SCALE GENOMIC DNA]</scope>
    <source>
        <strain evidence="5">ATCC 700841 / DSM 12885 / JCM 10246 / 7p75a</strain>
    </source>
</reference>
<feature type="domain" description="Phage tail tape measure protein" evidence="3">
    <location>
        <begin position="99"/>
        <end position="300"/>
    </location>
</feature>
<evidence type="ECO:0000313" key="4">
    <source>
        <dbReference type="EMBL" id="ADU50173.1"/>
    </source>
</evidence>
<evidence type="ECO:0000256" key="2">
    <source>
        <dbReference type="SAM" id="Phobius"/>
    </source>
</evidence>
<keyword evidence="1" id="KW-1188">Viral release from host cell</keyword>
<name>E6SKI6_THEM7</name>
<evidence type="ECO:0000256" key="1">
    <source>
        <dbReference type="ARBA" id="ARBA00022612"/>
    </source>
</evidence>
<dbReference type="KEGG" id="tmr:Tmar_0048"/>
<keyword evidence="2" id="KW-1133">Transmembrane helix</keyword>
<dbReference type="PANTHER" id="PTHR37813">
    <property type="entry name" value="FELS-2 PROPHAGE PROTEIN"/>
    <property type="match status" value="1"/>
</dbReference>
<dbReference type="STRING" id="644966.Tmar_0048"/>
<dbReference type="Proteomes" id="UP000008915">
    <property type="component" value="Chromosome"/>
</dbReference>
<reference evidence="5" key="2">
    <citation type="journal article" date="2010" name="Stand. Genomic Sci.">
        <title>Complete genome sequence of Thermaerobacter marianensis type strain (7p75aT).</title>
        <authorList>
            <person name="Han C."/>
            <person name="Gu W."/>
            <person name="Zhang X."/>
            <person name="Lapidus A."/>
            <person name="Nolan M."/>
            <person name="Copeland A."/>
            <person name="Lucas S."/>
            <person name="Glavina Del Rio T."/>
            <person name="Tice H."/>
            <person name="Cheng J."/>
            <person name="Tapia R."/>
            <person name="Goodwin L."/>
            <person name="Pitluck S."/>
            <person name="Pagani I."/>
            <person name="Ivanova N."/>
            <person name="Mavromatis K."/>
            <person name="Mikhailova N."/>
            <person name="Pati A."/>
            <person name="Chen A."/>
            <person name="Palaniappan K."/>
            <person name="Land M."/>
            <person name="Hauser L."/>
            <person name="Chang Y."/>
            <person name="Jeffries C."/>
            <person name="Schneider S."/>
            <person name="Rohde M."/>
            <person name="Goker M."/>
            <person name="Pukall R."/>
            <person name="Woyke T."/>
            <person name="Bristow J."/>
            <person name="Eisen J."/>
            <person name="Markowitz V."/>
            <person name="Hugenholtz P."/>
            <person name="Kyrpides N."/>
            <person name="Klenk H."/>
            <person name="Detter J."/>
        </authorList>
    </citation>
    <scope>NUCLEOTIDE SEQUENCE [LARGE SCALE GENOMIC DNA]</scope>
    <source>
        <strain evidence="5">ATCC 700841 / DSM 12885 / JCM 10246 / 7p75a</strain>
    </source>
</reference>
<dbReference type="HOGENOM" id="CLU_291324_0_0_9"/>
<dbReference type="eggNOG" id="COG5283">
    <property type="taxonomic scope" value="Bacteria"/>
</dbReference>
<dbReference type="AlphaFoldDB" id="E6SKI6"/>
<proteinExistence type="predicted"/>
<accession>E6SKI6</accession>
<dbReference type="PANTHER" id="PTHR37813:SF1">
    <property type="entry name" value="FELS-2 PROPHAGE PROTEIN"/>
    <property type="match status" value="1"/>
</dbReference>
<keyword evidence="2" id="KW-0812">Transmembrane</keyword>